<feature type="chain" id="PRO_5035991366" evidence="1">
    <location>
        <begin position="27"/>
        <end position="418"/>
    </location>
</feature>
<dbReference type="EMBL" id="CP009268">
    <property type="protein sequence ID" value="AJA50612.1"/>
    <property type="molecule type" value="Genomic_DNA"/>
</dbReference>
<organism evidence="2 5">
    <name type="scientific">Clostridium pasteurianum DSM 525 = ATCC 6013</name>
    <dbReference type="NCBI Taxonomy" id="1262449"/>
    <lineage>
        <taxon>Bacteria</taxon>
        <taxon>Bacillati</taxon>
        <taxon>Bacillota</taxon>
        <taxon>Clostridia</taxon>
        <taxon>Eubacteriales</taxon>
        <taxon>Clostridiaceae</taxon>
        <taxon>Clostridium</taxon>
    </lineage>
</organism>
<reference evidence="3 4" key="3">
    <citation type="journal article" name="Genome Announc.">
        <title>Improved Draft Genome Sequence of Clostridium pasteurianum Strain ATCC 6013 (DSM 525) Using a Hybrid Next-Generation Sequencing Approach.</title>
        <authorList>
            <person name="Pyne M.E."/>
            <person name="Utturkar S."/>
            <person name="Brown S.D."/>
            <person name="Moo-Young M."/>
            <person name="Chung D.A."/>
            <person name="Chou C.P."/>
        </authorList>
    </citation>
    <scope>NUCLEOTIDE SEQUENCE [LARGE SCALE GENOMIC DNA]</scope>
    <source>
        <strain evidence="3 4">ATCC 6013</strain>
    </source>
</reference>
<dbReference type="Proteomes" id="UP000030905">
    <property type="component" value="Chromosome"/>
</dbReference>
<evidence type="ECO:0000313" key="2">
    <source>
        <dbReference type="EMBL" id="AJA50612.1"/>
    </source>
</evidence>
<evidence type="ECO:0000313" key="4">
    <source>
        <dbReference type="Proteomes" id="UP000028042"/>
    </source>
</evidence>
<dbReference type="EMBL" id="JPGY02000001">
    <property type="protein sequence ID" value="KRU13376.1"/>
    <property type="molecule type" value="Genomic_DNA"/>
</dbReference>
<keyword evidence="1" id="KW-0732">Signal</keyword>
<dbReference type="AlphaFoldDB" id="A0A0H3IZZ6"/>
<evidence type="ECO:0000256" key="1">
    <source>
        <dbReference type="SAM" id="SignalP"/>
    </source>
</evidence>
<reference evidence="2 5" key="1">
    <citation type="journal article" date="2015" name="Genome Announc.">
        <title>Complete Genome Sequence of the Nitrogen-Fixing and Solvent-Producing Clostridium pasteurianum DSM 525.</title>
        <authorList>
            <person name="Poehlein A."/>
            <person name="Grosse-Honebrink A."/>
            <person name="Zhang Y."/>
            <person name="Minton N.P."/>
            <person name="Daniel R."/>
        </authorList>
    </citation>
    <scope>NUCLEOTIDE SEQUENCE [LARGE SCALE GENOMIC DNA]</scope>
    <source>
        <strain evidence="2">DSM 525</strain>
        <strain evidence="5">DSM 525 / ATCC 6013</strain>
    </source>
</reference>
<evidence type="ECO:0000313" key="3">
    <source>
        <dbReference type="EMBL" id="KRU13376.1"/>
    </source>
</evidence>
<evidence type="ECO:0000313" key="5">
    <source>
        <dbReference type="Proteomes" id="UP000030905"/>
    </source>
</evidence>
<dbReference type="Proteomes" id="UP000028042">
    <property type="component" value="Unassembled WGS sequence"/>
</dbReference>
<accession>A0A0H3IZZ6</accession>
<protein>
    <submittedName>
        <fullName evidence="2">Uncharacterized protein</fullName>
    </submittedName>
</protein>
<dbReference type="KEGG" id="cpat:CLPA_c05240"/>
<dbReference type="KEGG" id="cpae:CPAST_c05240"/>
<keyword evidence="5" id="KW-1185">Reference proteome</keyword>
<reference evidence="3" key="2">
    <citation type="submission" date="2015-10" db="EMBL/GenBank/DDBJ databases">
        <title>Improved Draft Genome Sequence of Clostridium pasteurianum Strain ATCC 6013 (DSM 525) Using a Hybrid Next-Generation Sequencing Approach.</title>
        <authorList>
            <person name="Pyne M.E."/>
            <person name="Utturkar S.M."/>
            <person name="Brown S.D."/>
            <person name="Moo-Young M."/>
            <person name="Chung D.A."/>
            <person name="Chou P.C."/>
        </authorList>
    </citation>
    <scope>NUCLEOTIDE SEQUENCE</scope>
    <source>
        <strain evidence="3">ATCC 6013</strain>
    </source>
</reference>
<dbReference type="GeneID" id="93072753"/>
<dbReference type="RefSeq" id="WP_004455212.1">
    <property type="nucleotide sequence ID" value="NZ_ANZB01000001.1"/>
</dbReference>
<proteinExistence type="predicted"/>
<gene>
    <name evidence="2" type="ORF">CLPA_c05240</name>
    <name evidence="3" type="ORF">CP6013_02624</name>
</gene>
<dbReference type="eggNOG" id="ENOG502Z9Q9">
    <property type="taxonomic scope" value="Bacteria"/>
</dbReference>
<sequence length="418" mass="46758">MKFRKKTVMSISFALGTLMFASTAMAEVTTKSGYDQLKDSAKYTAKQTTSGLSNYTLDTSMSIKTGDTVIYQSNNTTKYDLKNKSMENTTGYYDGKDKYTSYNYSDENTIISTNIKGSQDSYLVTNYTNGNKNISLPKNPFEEDKTADIEKIADALVGNLKDAIVVNVKQDGSKELSSTINNTQIPSIVNALASFQFKNSYGNQQGTRFTKMPKLTKDIFIKDAKGNVITDKNGLIKTVVTSGVLSGKDKNNTIHNLTFQVSLGISNINSTKVSKPDLTGKKVQESTQTSYDYNKLTNPEKYIGKYISNIVEEKDGKFVKIGEATINIEKINAETVTGSYETKYIPEYEKRNEKFSFTGKFHKEKNYSPFDAELSLNNSNKKDLEAHLYLNPESPSINFYINNQNSTGFDPIYNKIFD</sequence>
<dbReference type="PATRIC" id="fig|1262449.3.peg.419"/>
<feature type="signal peptide" evidence="1">
    <location>
        <begin position="1"/>
        <end position="26"/>
    </location>
</feature>
<name>A0A0H3IZZ6_CLOPA</name>